<evidence type="ECO:0000256" key="2">
    <source>
        <dbReference type="ARBA" id="ARBA00022618"/>
    </source>
</evidence>
<reference evidence="8" key="1">
    <citation type="submission" date="2023-03" db="EMBL/GenBank/DDBJ databases">
        <title>Massive genome expansion in bonnet fungi (Mycena s.s.) driven by repeated elements and novel gene families across ecological guilds.</title>
        <authorList>
            <consortium name="Lawrence Berkeley National Laboratory"/>
            <person name="Harder C.B."/>
            <person name="Miyauchi S."/>
            <person name="Viragh M."/>
            <person name="Kuo A."/>
            <person name="Thoen E."/>
            <person name="Andreopoulos B."/>
            <person name="Lu D."/>
            <person name="Skrede I."/>
            <person name="Drula E."/>
            <person name="Henrissat B."/>
            <person name="Morin E."/>
            <person name="Kohler A."/>
            <person name="Barry K."/>
            <person name="LaButti K."/>
            <person name="Morin E."/>
            <person name="Salamov A."/>
            <person name="Lipzen A."/>
            <person name="Mereny Z."/>
            <person name="Hegedus B."/>
            <person name="Baldrian P."/>
            <person name="Stursova M."/>
            <person name="Weitz H."/>
            <person name="Taylor A."/>
            <person name="Grigoriev I.V."/>
            <person name="Nagy L.G."/>
            <person name="Martin F."/>
            <person name="Kauserud H."/>
        </authorList>
    </citation>
    <scope>NUCLEOTIDE SEQUENCE</scope>
    <source>
        <strain evidence="8">CBHHK067</strain>
    </source>
</reference>
<gene>
    <name evidence="8" type="ORF">B0H17DRAFT_613653</name>
</gene>
<dbReference type="PANTHER" id="PTHR13260">
    <property type="entry name" value="ANAPHASE PROMOTING COMPLEX SUBUNIT 4 APC4"/>
    <property type="match status" value="1"/>
</dbReference>
<evidence type="ECO:0000256" key="5">
    <source>
        <dbReference type="ARBA" id="ARBA00023306"/>
    </source>
</evidence>
<dbReference type="Pfam" id="PF12896">
    <property type="entry name" value="ANAPC4"/>
    <property type="match status" value="1"/>
</dbReference>
<evidence type="ECO:0000313" key="8">
    <source>
        <dbReference type="EMBL" id="KAJ7706158.1"/>
    </source>
</evidence>
<proteinExistence type="predicted"/>
<comment type="caution">
    <text evidence="8">The sequence shown here is derived from an EMBL/GenBank/DDBJ whole genome shotgun (WGS) entry which is preliminary data.</text>
</comment>
<feature type="domain" description="Anaphase-promoting complex subunit 4-like WD40" evidence="6">
    <location>
        <begin position="25"/>
        <end position="120"/>
    </location>
</feature>
<dbReference type="EMBL" id="JARKIE010000007">
    <property type="protein sequence ID" value="KAJ7706158.1"/>
    <property type="molecule type" value="Genomic_DNA"/>
</dbReference>
<dbReference type="SUPFAM" id="SSF82171">
    <property type="entry name" value="DPP6 N-terminal domain-like"/>
    <property type="match status" value="1"/>
</dbReference>
<keyword evidence="5" id="KW-0131">Cell cycle</keyword>
<evidence type="ECO:0000259" key="7">
    <source>
        <dbReference type="Pfam" id="PF12896"/>
    </source>
</evidence>
<dbReference type="Proteomes" id="UP001221757">
    <property type="component" value="Unassembled WGS sequence"/>
</dbReference>
<dbReference type="AlphaFoldDB" id="A0AAD7M8S3"/>
<dbReference type="GO" id="GO:0005680">
    <property type="term" value="C:anaphase-promoting complex"/>
    <property type="evidence" value="ECO:0007669"/>
    <property type="project" value="InterPro"/>
</dbReference>
<dbReference type="InterPro" id="IPR024790">
    <property type="entry name" value="APC4_long_dom"/>
</dbReference>
<feature type="domain" description="Anaphase-promoting complex subunit 4 long" evidence="7">
    <location>
        <begin position="296"/>
        <end position="494"/>
    </location>
</feature>
<evidence type="ECO:0000256" key="1">
    <source>
        <dbReference type="ARBA" id="ARBA00016067"/>
    </source>
</evidence>
<dbReference type="InterPro" id="IPR024789">
    <property type="entry name" value="APC4"/>
</dbReference>
<evidence type="ECO:0000256" key="4">
    <source>
        <dbReference type="ARBA" id="ARBA00022786"/>
    </source>
</evidence>
<accession>A0AAD7M8S3</accession>
<dbReference type="GO" id="GO:0070979">
    <property type="term" value="P:protein K11-linked ubiquitination"/>
    <property type="evidence" value="ECO:0007669"/>
    <property type="project" value="TreeGrafter"/>
</dbReference>
<dbReference type="Pfam" id="PF12894">
    <property type="entry name" value="ANAPC4_WD40"/>
    <property type="match status" value="1"/>
</dbReference>
<keyword evidence="3" id="KW-0498">Mitosis</keyword>
<dbReference type="GO" id="GO:0031145">
    <property type="term" value="P:anaphase-promoting complex-dependent catabolic process"/>
    <property type="evidence" value="ECO:0007669"/>
    <property type="project" value="InterPro"/>
</dbReference>
<dbReference type="GO" id="GO:0051301">
    <property type="term" value="P:cell division"/>
    <property type="evidence" value="ECO:0007669"/>
    <property type="project" value="UniProtKB-KW"/>
</dbReference>
<keyword evidence="2" id="KW-0132">Cell division</keyword>
<sequence length="837" mass="92636">MEQNFASLAAVHLPSICRLLASACCPDKDLLVLVSRLGGRDRMSLWKMQGSKTWEVDVGTDDKSSEQIVGLAWSPDGQSIAVVHEPPRVTLHSVQDGHEERSLLVSTPSEVTRHITNVWWFRTEKTVSVKAIPDIFKRNGLIPGTSHSILRTLPLLDSLQEESQQHTATDLFAFQGSQTRSNPKSSLPDVIKRWPTLSSDPIVASMGSPVKQLDPSNGHLDVADDANLDSILVITDDAGHIHCFLDGSYHLGPISVGPNLLIPSLFKHPKRPIFIVHRQEANGGESRTDLPPIYVHLPMLEDRQIRDMARVSSSSRELVWYCMRVVKDMRAVWFGSESLSGARELGPKWIRALEKRQREQFGQQEATAILDLTCLLLTGRASEALLDFLGSSEQMSERGIQKWETSVTEAIVKLRDFSEKRVAPACQRLHLILEEVLGWSHLPQYASFQLVTKDVETCIELTGRAIFIASWLAAIARRELSRFKEFIMWLRSETAAVNPPSDFHPQIRHDTLEVNNYFMSGLVVSSIDKWFMGPVPQFNPQEFGIVNGDAGLRAATEHARTAAGQTKWQLTTTQNELNHLDRNLDALVQEIAFRCQRVFEGAAGATSRSALVSVGRHSIASQATPARPTPQSNQPITIRERIILGENEDEEFAQYLAMHIPAAPVNRIFLCLARVRFGGTTTSQLPLSVGIALLEGLLPAEQEGAGPVHLEVLDAEFFDDSSVVIVYRIPGQPGKAFIATVGYSELDYQELGPAEYVKAPSREDLMQRAMELWEQGQLASIPMPIKGRRELAHGGSGPVSLALNGRAGRRVACVLDGQGTNMETLDLEGDAEQEGDE</sequence>
<evidence type="ECO:0000313" key="9">
    <source>
        <dbReference type="Proteomes" id="UP001221757"/>
    </source>
</evidence>
<protein>
    <recommendedName>
        <fullName evidence="1">Anaphase-promoting complex subunit 4</fullName>
    </recommendedName>
</protein>
<name>A0AAD7M8S3_MYCRO</name>
<keyword evidence="4" id="KW-0833">Ubl conjugation pathway</keyword>
<dbReference type="InterPro" id="IPR024977">
    <property type="entry name" value="Apc4-like_WD40_dom"/>
</dbReference>
<organism evidence="8 9">
    <name type="scientific">Mycena rosella</name>
    <name type="common">Pink bonnet</name>
    <name type="synonym">Agaricus rosellus</name>
    <dbReference type="NCBI Taxonomy" id="1033263"/>
    <lineage>
        <taxon>Eukaryota</taxon>
        <taxon>Fungi</taxon>
        <taxon>Dikarya</taxon>
        <taxon>Basidiomycota</taxon>
        <taxon>Agaricomycotina</taxon>
        <taxon>Agaricomycetes</taxon>
        <taxon>Agaricomycetidae</taxon>
        <taxon>Agaricales</taxon>
        <taxon>Marasmiineae</taxon>
        <taxon>Mycenaceae</taxon>
        <taxon>Mycena</taxon>
    </lineage>
</organism>
<evidence type="ECO:0000259" key="6">
    <source>
        <dbReference type="Pfam" id="PF12894"/>
    </source>
</evidence>
<keyword evidence="9" id="KW-1185">Reference proteome</keyword>
<dbReference type="GO" id="GO:0034399">
    <property type="term" value="C:nuclear periphery"/>
    <property type="evidence" value="ECO:0007669"/>
    <property type="project" value="TreeGrafter"/>
</dbReference>
<dbReference type="PANTHER" id="PTHR13260:SF0">
    <property type="entry name" value="ANAPHASE-PROMOTING COMPLEX SUBUNIT 4"/>
    <property type="match status" value="1"/>
</dbReference>
<evidence type="ECO:0000256" key="3">
    <source>
        <dbReference type="ARBA" id="ARBA00022776"/>
    </source>
</evidence>